<sequence length="357" mass="39441">MTNRQQREPKAPSRACLGVGVIGYGYWGPNIARSIATTEGCHVAAIGDASDDALARAGRMYPGAHLWKNWRDVIADPSVDAVAVVTPVRQHYEMALAALRAGKHVLVEKPMTETSAQGAALIEEADRRNLILMVDHTFVYTGAVQKIRDLVVQGIVGEVYYYDSTRINLGLFQSDVNVIWDLAVHDLSIIDFLLDDVPVAISACGADHLHGNRENMAHIVLYFSSGTIAHLNVNWLAPVKVRRTLIGGSQRMIVYDDLEPSEKVKVYDRGVDIRLAQERIHEARVSYRIGDMWAPQTSVKEALVTEIEHFVDCVANNRVPLTSGAVGLNIVSYLEYATQSLNQRGHPVELAPLRRVS</sequence>
<dbReference type="Pfam" id="PF01408">
    <property type="entry name" value="GFO_IDH_MocA"/>
    <property type="match status" value="1"/>
</dbReference>
<dbReference type="Pfam" id="PF22725">
    <property type="entry name" value="GFO_IDH_MocA_C3"/>
    <property type="match status" value="1"/>
</dbReference>
<feature type="domain" description="Gfo/Idh/MocA-like oxidoreductase N-terminal" evidence="1">
    <location>
        <begin position="18"/>
        <end position="136"/>
    </location>
</feature>
<comment type="caution">
    <text evidence="3">The sequence shown here is derived from an EMBL/GenBank/DDBJ whole genome shotgun (WGS) entry which is preliminary data.</text>
</comment>
<feature type="domain" description="GFO/IDH/MocA-like oxidoreductase" evidence="2">
    <location>
        <begin position="144"/>
        <end position="253"/>
    </location>
</feature>
<accession>A0A2V3TUK8</accession>
<dbReference type="Gene3D" id="3.30.360.10">
    <property type="entry name" value="Dihydrodipicolinate Reductase, domain 2"/>
    <property type="match status" value="1"/>
</dbReference>
<evidence type="ECO:0000259" key="2">
    <source>
        <dbReference type="Pfam" id="PF22725"/>
    </source>
</evidence>
<evidence type="ECO:0000313" key="4">
    <source>
        <dbReference type="Proteomes" id="UP000248021"/>
    </source>
</evidence>
<dbReference type="InterPro" id="IPR000683">
    <property type="entry name" value="Gfo/Idh/MocA-like_OxRdtase_N"/>
</dbReference>
<dbReference type="InterPro" id="IPR051450">
    <property type="entry name" value="Gfo/Idh/MocA_Oxidoreductases"/>
</dbReference>
<dbReference type="RefSeq" id="WP_110377896.1">
    <property type="nucleotide sequence ID" value="NZ_JAHBRY010000001.1"/>
</dbReference>
<evidence type="ECO:0000313" key="3">
    <source>
        <dbReference type="EMBL" id="PXW52913.1"/>
    </source>
</evidence>
<protein>
    <submittedName>
        <fullName evidence="3">Putative dehydrogenase</fullName>
    </submittedName>
</protein>
<dbReference type="AlphaFoldDB" id="A0A2V3TUK8"/>
<name>A0A2V3TUK8_9HYPH</name>
<dbReference type="InterPro" id="IPR055170">
    <property type="entry name" value="GFO_IDH_MocA-like_dom"/>
</dbReference>
<gene>
    <name evidence="3" type="ORF">C7450_115112</name>
</gene>
<dbReference type="Proteomes" id="UP000248021">
    <property type="component" value="Unassembled WGS sequence"/>
</dbReference>
<evidence type="ECO:0000259" key="1">
    <source>
        <dbReference type="Pfam" id="PF01408"/>
    </source>
</evidence>
<dbReference type="SUPFAM" id="SSF51735">
    <property type="entry name" value="NAD(P)-binding Rossmann-fold domains"/>
    <property type="match status" value="1"/>
</dbReference>
<dbReference type="OrthoDB" id="9800846at2"/>
<dbReference type="Gene3D" id="3.40.50.720">
    <property type="entry name" value="NAD(P)-binding Rossmann-like Domain"/>
    <property type="match status" value="1"/>
</dbReference>
<dbReference type="PANTHER" id="PTHR43377">
    <property type="entry name" value="BILIVERDIN REDUCTASE A"/>
    <property type="match status" value="1"/>
</dbReference>
<dbReference type="EMBL" id="QJJK01000015">
    <property type="protein sequence ID" value="PXW52913.1"/>
    <property type="molecule type" value="Genomic_DNA"/>
</dbReference>
<dbReference type="SUPFAM" id="SSF55347">
    <property type="entry name" value="Glyceraldehyde-3-phosphate dehydrogenase-like, C-terminal domain"/>
    <property type="match status" value="1"/>
</dbReference>
<proteinExistence type="predicted"/>
<keyword evidence="4" id="KW-1185">Reference proteome</keyword>
<organism evidence="3 4">
    <name type="scientific">Chelatococcus asaccharovorans</name>
    <dbReference type="NCBI Taxonomy" id="28210"/>
    <lineage>
        <taxon>Bacteria</taxon>
        <taxon>Pseudomonadati</taxon>
        <taxon>Pseudomonadota</taxon>
        <taxon>Alphaproteobacteria</taxon>
        <taxon>Hyphomicrobiales</taxon>
        <taxon>Chelatococcaceae</taxon>
        <taxon>Chelatococcus</taxon>
    </lineage>
</organism>
<dbReference type="InterPro" id="IPR036291">
    <property type="entry name" value="NAD(P)-bd_dom_sf"/>
</dbReference>
<dbReference type="GO" id="GO:0000166">
    <property type="term" value="F:nucleotide binding"/>
    <property type="evidence" value="ECO:0007669"/>
    <property type="project" value="InterPro"/>
</dbReference>
<dbReference type="PANTHER" id="PTHR43377:SF6">
    <property type="entry name" value="GFO_IDH_MOCA-LIKE OXIDOREDUCTASE N-TERMINAL DOMAIN-CONTAINING PROTEIN"/>
    <property type="match status" value="1"/>
</dbReference>
<reference evidence="3 4" key="1">
    <citation type="submission" date="2018-05" db="EMBL/GenBank/DDBJ databases">
        <title>Genomic Encyclopedia of Type Strains, Phase IV (KMG-IV): sequencing the most valuable type-strain genomes for metagenomic binning, comparative biology and taxonomic classification.</title>
        <authorList>
            <person name="Goeker M."/>
        </authorList>
    </citation>
    <scope>NUCLEOTIDE SEQUENCE [LARGE SCALE GENOMIC DNA]</scope>
    <source>
        <strain evidence="3 4">DSM 6462</strain>
    </source>
</reference>